<evidence type="ECO:0000313" key="2">
    <source>
        <dbReference type="EMBL" id="KAJ7024469.1"/>
    </source>
</evidence>
<comment type="caution">
    <text evidence="2">The sequence shown here is derived from an EMBL/GenBank/DDBJ whole genome shotgun (WGS) entry which is preliminary data.</text>
</comment>
<dbReference type="EMBL" id="JARJCM010000169">
    <property type="protein sequence ID" value="KAJ7024469.1"/>
    <property type="molecule type" value="Genomic_DNA"/>
</dbReference>
<reference evidence="2" key="1">
    <citation type="submission" date="2023-03" db="EMBL/GenBank/DDBJ databases">
        <title>Massive genome expansion in bonnet fungi (Mycena s.s.) driven by repeated elements and novel gene families across ecological guilds.</title>
        <authorList>
            <consortium name="Lawrence Berkeley National Laboratory"/>
            <person name="Harder C.B."/>
            <person name="Miyauchi S."/>
            <person name="Viragh M."/>
            <person name="Kuo A."/>
            <person name="Thoen E."/>
            <person name="Andreopoulos B."/>
            <person name="Lu D."/>
            <person name="Skrede I."/>
            <person name="Drula E."/>
            <person name="Henrissat B."/>
            <person name="Morin E."/>
            <person name="Kohler A."/>
            <person name="Barry K."/>
            <person name="LaButti K."/>
            <person name="Morin E."/>
            <person name="Salamov A."/>
            <person name="Lipzen A."/>
            <person name="Mereny Z."/>
            <person name="Hegedus B."/>
            <person name="Baldrian P."/>
            <person name="Stursova M."/>
            <person name="Weitz H."/>
            <person name="Taylor A."/>
            <person name="Grigoriev I.V."/>
            <person name="Nagy L.G."/>
            <person name="Martin F."/>
            <person name="Kauserud H."/>
        </authorList>
    </citation>
    <scope>NUCLEOTIDE SEQUENCE</scope>
    <source>
        <strain evidence="2">CBHHK200</strain>
    </source>
</reference>
<accession>A0AAD6SAV4</accession>
<organism evidence="2 3">
    <name type="scientific">Mycena alexandri</name>
    <dbReference type="NCBI Taxonomy" id="1745969"/>
    <lineage>
        <taxon>Eukaryota</taxon>
        <taxon>Fungi</taxon>
        <taxon>Dikarya</taxon>
        <taxon>Basidiomycota</taxon>
        <taxon>Agaricomycotina</taxon>
        <taxon>Agaricomycetes</taxon>
        <taxon>Agaricomycetidae</taxon>
        <taxon>Agaricales</taxon>
        <taxon>Marasmiineae</taxon>
        <taxon>Mycenaceae</taxon>
        <taxon>Mycena</taxon>
    </lineage>
</organism>
<gene>
    <name evidence="2" type="ORF">C8F04DRAFT_1192388</name>
</gene>
<protein>
    <submittedName>
        <fullName evidence="2">Uncharacterized protein</fullName>
    </submittedName>
</protein>
<keyword evidence="3" id="KW-1185">Reference proteome</keyword>
<feature type="compositionally biased region" description="Basic and acidic residues" evidence="1">
    <location>
        <begin position="72"/>
        <end position="81"/>
    </location>
</feature>
<feature type="region of interest" description="Disordered" evidence="1">
    <location>
        <begin position="44"/>
        <end position="101"/>
    </location>
</feature>
<dbReference type="Proteomes" id="UP001218188">
    <property type="component" value="Unassembled WGS sequence"/>
</dbReference>
<dbReference type="AlphaFoldDB" id="A0AAD6SAV4"/>
<evidence type="ECO:0000256" key="1">
    <source>
        <dbReference type="SAM" id="MobiDB-lite"/>
    </source>
</evidence>
<name>A0AAD6SAV4_9AGAR</name>
<evidence type="ECO:0000313" key="3">
    <source>
        <dbReference type="Proteomes" id="UP001218188"/>
    </source>
</evidence>
<feature type="region of interest" description="Disordered" evidence="1">
    <location>
        <begin position="1"/>
        <end position="22"/>
    </location>
</feature>
<sequence length="101" mass="11595">MNRARRKEACSQTFRRRAEECPEGPRIRSVYQIDAGVRRARLDASRDVPKNAGPECQRQSRVPGDVPKNGWRKADETERPKAARGCSEGVTEVSEKRRSRW</sequence>
<proteinExistence type="predicted"/>